<dbReference type="Gene3D" id="3.30.830.10">
    <property type="entry name" value="Metalloenzyme, LuxS/M16 peptidase-like"/>
    <property type="match status" value="2"/>
</dbReference>
<accession>L2F6L7</accession>
<dbReference type="eggNOG" id="COG0612">
    <property type="taxonomic scope" value="Bacteria"/>
</dbReference>
<feature type="domain" description="Peptidase M16 C-terminal" evidence="2">
    <location>
        <begin position="231"/>
        <end position="413"/>
    </location>
</feature>
<evidence type="ECO:0000313" key="3">
    <source>
        <dbReference type="EMBL" id="ELA08441.1"/>
    </source>
</evidence>
<dbReference type="OrthoDB" id="9811314at2"/>
<organism evidence="3 4">
    <name type="scientific">Moraxella macacae 0408225</name>
    <dbReference type="NCBI Taxonomy" id="1230338"/>
    <lineage>
        <taxon>Bacteria</taxon>
        <taxon>Pseudomonadati</taxon>
        <taxon>Pseudomonadota</taxon>
        <taxon>Gammaproteobacteria</taxon>
        <taxon>Moraxellales</taxon>
        <taxon>Moraxellaceae</taxon>
        <taxon>Moraxella</taxon>
    </lineage>
</organism>
<feature type="domain" description="Peptidase M16 N-terminal" evidence="1">
    <location>
        <begin position="74"/>
        <end position="225"/>
    </location>
</feature>
<dbReference type="SUPFAM" id="SSF63411">
    <property type="entry name" value="LuxS/MPP-like metallohydrolase"/>
    <property type="match status" value="2"/>
</dbReference>
<comment type="caution">
    <text evidence="3">The sequence shown here is derived from an EMBL/GenBank/DDBJ whole genome shotgun (WGS) entry which is preliminary data.</text>
</comment>
<reference evidence="3 4" key="1">
    <citation type="journal article" date="2013" name="Genome Announc.">
        <title>Genome Sequence of Moraxella macacae 0408225, a Novel Bacterial Species Isolated from a Cynomolgus Macaque with Epistaxis.</title>
        <authorList>
            <person name="Ladner J.T."/>
            <person name="Whitehouse C.A."/>
            <person name="Koroleva G.I."/>
            <person name="Palacios G.F."/>
        </authorList>
    </citation>
    <scope>NUCLEOTIDE SEQUENCE [LARGE SCALE GENOMIC DNA]</scope>
    <source>
        <strain evidence="3 4">0408225</strain>
    </source>
</reference>
<dbReference type="InterPro" id="IPR011249">
    <property type="entry name" value="Metalloenz_LuxS/M16"/>
</dbReference>
<dbReference type="GO" id="GO:0046872">
    <property type="term" value="F:metal ion binding"/>
    <property type="evidence" value="ECO:0007669"/>
    <property type="project" value="InterPro"/>
</dbReference>
<dbReference type="Pfam" id="PF05193">
    <property type="entry name" value="Peptidase_M16_C"/>
    <property type="match status" value="1"/>
</dbReference>
<evidence type="ECO:0000259" key="2">
    <source>
        <dbReference type="Pfam" id="PF05193"/>
    </source>
</evidence>
<dbReference type="RefSeq" id="WP_009501999.1">
    <property type="nucleotide sequence ID" value="NZ_ANIN01000002.1"/>
</dbReference>
<dbReference type="Pfam" id="PF00675">
    <property type="entry name" value="Peptidase_M16"/>
    <property type="match status" value="1"/>
</dbReference>
<gene>
    <name evidence="3" type="ORF">MOMA_07766</name>
</gene>
<dbReference type="Proteomes" id="UP000023795">
    <property type="component" value="Unassembled WGS sequence"/>
</dbReference>
<dbReference type="PATRIC" id="fig|1230338.3.peg.1658"/>
<dbReference type="PANTHER" id="PTHR11851">
    <property type="entry name" value="METALLOPROTEASE"/>
    <property type="match status" value="1"/>
</dbReference>
<dbReference type="EMBL" id="ANIN01000002">
    <property type="protein sequence ID" value="ELA08441.1"/>
    <property type="molecule type" value="Genomic_DNA"/>
</dbReference>
<dbReference type="InterPro" id="IPR007863">
    <property type="entry name" value="Peptidase_M16_C"/>
</dbReference>
<evidence type="ECO:0000259" key="1">
    <source>
        <dbReference type="Pfam" id="PF00675"/>
    </source>
</evidence>
<dbReference type="PANTHER" id="PTHR11851:SF224">
    <property type="entry name" value="PROCESSING PROTEASE"/>
    <property type="match status" value="1"/>
</dbReference>
<evidence type="ECO:0000313" key="4">
    <source>
        <dbReference type="Proteomes" id="UP000023795"/>
    </source>
</evidence>
<name>L2F6L7_9GAMM</name>
<dbReference type="InterPro" id="IPR050361">
    <property type="entry name" value="MPP/UQCRC_Complex"/>
</dbReference>
<dbReference type="AlphaFoldDB" id="L2F6L7"/>
<dbReference type="STRING" id="1230338.MOMA_07766"/>
<sequence>MKLLLKQSVLKTPLVIILSLIGITSYAESHTGAEIDPNTPIVALSHLDSLKHESKLDVNLPNIQHLSTDSGVPIALVQNPDLPIVDIALYFKAGSAYDEQVKKGAFGLASLTASMLKKGTAHHTENQIAEQLEQLGVILSTNAHKDMFIVSLRSLSDDKNLTPAIDLMQEILSKPAFSNESLATTKAQYLLAIAQHKENPSALASLTFDKELYGDHPYAHPTIGTETSVANINRDDLQQFAKQFLVNSNLNIAITGNISPTKAKAIGNLLTKSIPQGKKAQTLPDVKPLNQSKTVHLPFDSSQTSIHIGQVGLKRSPDNQTLQQQTNFALADEIIGGSNFQARLMREIRKNRGLTYGIYSHAIPMQAQGSYAISLSTSNDKTDEAIKHTLIVIKDALNNGVRQNELDLTKDSLKNSFPLSFSSNAGINSLLGMMGFYGLPDSYLSQYHQRIDKASLDDVNQSYRKQIKPDNFLIVTVGKQKSQQKSTNQASSP</sequence>
<protein>
    <submittedName>
        <fullName evidence="3">Insulinase-like peptidase</fullName>
    </submittedName>
</protein>
<proteinExistence type="predicted"/>
<keyword evidence="4" id="KW-1185">Reference proteome</keyword>
<dbReference type="InterPro" id="IPR011765">
    <property type="entry name" value="Pept_M16_N"/>
</dbReference>